<dbReference type="PANTHER" id="PTHR39697">
    <property type="entry name" value="RICIN B LECTIN DOMAIN-CONTAINING PROTEIN-RELATED"/>
    <property type="match status" value="1"/>
</dbReference>
<dbReference type="Proteomes" id="UP000799764">
    <property type="component" value="Unassembled WGS sequence"/>
</dbReference>
<sequence length="179" mass="19875">MASSIDQSSDISFEDDVHSTVLLTPTTTVADPQDFPERPVKVKTSIPCRGKTFLIRDTKSGHVLSLSDGKISLLPSNQLGSAIYWSCHETNGWLGFKNLASGEYLSYYPKEHLTTQPAHRALEYFCLRMVRKGGYVMLAQVEGGEKLWPVQVLADQGLQRLAKADIAVEKGVTWEFIEA</sequence>
<dbReference type="EMBL" id="MU001493">
    <property type="protein sequence ID" value="KAF2450960.1"/>
    <property type="molecule type" value="Genomic_DNA"/>
</dbReference>
<organism evidence="1 2">
    <name type="scientific">Karstenula rhodostoma CBS 690.94</name>
    <dbReference type="NCBI Taxonomy" id="1392251"/>
    <lineage>
        <taxon>Eukaryota</taxon>
        <taxon>Fungi</taxon>
        <taxon>Dikarya</taxon>
        <taxon>Ascomycota</taxon>
        <taxon>Pezizomycotina</taxon>
        <taxon>Dothideomycetes</taxon>
        <taxon>Pleosporomycetidae</taxon>
        <taxon>Pleosporales</taxon>
        <taxon>Massarineae</taxon>
        <taxon>Didymosphaeriaceae</taxon>
        <taxon>Karstenula</taxon>
    </lineage>
</organism>
<protein>
    <submittedName>
        <fullName evidence="1">Uncharacterized protein</fullName>
    </submittedName>
</protein>
<keyword evidence="2" id="KW-1185">Reference proteome</keyword>
<evidence type="ECO:0000313" key="1">
    <source>
        <dbReference type="EMBL" id="KAF2450960.1"/>
    </source>
</evidence>
<accession>A0A9P4PVC0</accession>
<dbReference type="OrthoDB" id="5289641at2759"/>
<comment type="caution">
    <text evidence="1">The sequence shown here is derived from an EMBL/GenBank/DDBJ whole genome shotgun (WGS) entry which is preliminary data.</text>
</comment>
<dbReference type="PANTHER" id="PTHR39697:SF2">
    <property type="entry name" value="CYANOVIRIN-N DOMAIN-CONTAINING PROTEIN"/>
    <property type="match status" value="1"/>
</dbReference>
<gene>
    <name evidence="1" type="ORF">P171DRAFT_516718</name>
</gene>
<reference evidence="1" key="1">
    <citation type="journal article" date="2020" name="Stud. Mycol.">
        <title>101 Dothideomycetes genomes: a test case for predicting lifestyles and emergence of pathogens.</title>
        <authorList>
            <person name="Haridas S."/>
            <person name="Albert R."/>
            <person name="Binder M."/>
            <person name="Bloem J."/>
            <person name="Labutti K."/>
            <person name="Salamov A."/>
            <person name="Andreopoulos B."/>
            <person name="Baker S."/>
            <person name="Barry K."/>
            <person name="Bills G."/>
            <person name="Bluhm B."/>
            <person name="Cannon C."/>
            <person name="Castanera R."/>
            <person name="Culley D."/>
            <person name="Daum C."/>
            <person name="Ezra D."/>
            <person name="Gonzalez J."/>
            <person name="Henrissat B."/>
            <person name="Kuo A."/>
            <person name="Liang C."/>
            <person name="Lipzen A."/>
            <person name="Lutzoni F."/>
            <person name="Magnuson J."/>
            <person name="Mondo S."/>
            <person name="Nolan M."/>
            <person name="Ohm R."/>
            <person name="Pangilinan J."/>
            <person name="Park H.-J."/>
            <person name="Ramirez L."/>
            <person name="Alfaro M."/>
            <person name="Sun H."/>
            <person name="Tritt A."/>
            <person name="Yoshinaga Y."/>
            <person name="Zwiers L.-H."/>
            <person name="Turgeon B."/>
            <person name="Goodwin S."/>
            <person name="Spatafora J."/>
            <person name="Crous P."/>
            <person name="Grigoriev I."/>
        </authorList>
    </citation>
    <scope>NUCLEOTIDE SEQUENCE</scope>
    <source>
        <strain evidence="1">CBS 690.94</strain>
    </source>
</reference>
<name>A0A9P4PVC0_9PLEO</name>
<proteinExistence type="predicted"/>
<evidence type="ECO:0000313" key="2">
    <source>
        <dbReference type="Proteomes" id="UP000799764"/>
    </source>
</evidence>
<dbReference type="AlphaFoldDB" id="A0A9P4PVC0"/>